<dbReference type="PANTHER" id="PTHR47150:SF7">
    <property type="entry name" value="NUCLEASE"/>
    <property type="match status" value="1"/>
</dbReference>
<keyword evidence="2" id="KW-1185">Reference proteome</keyword>
<name>A0AAE0B635_9ROSI</name>
<dbReference type="PANTHER" id="PTHR47150">
    <property type="entry name" value="OS12G0169200 PROTEIN"/>
    <property type="match status" value="1"/>
</dbReference>
<dbReference type="InterPro" id="IPR006912">
    <property type="entry name" value="Harbinger_derived_prot"/>
</dbReference>
<reference evidence="1" key="1">
    <citation type="journal article" date="2023" name="Plant J.">
        <title>Genome sequences and population genomics provide insights into the demographic history, inbreeding, and mutation load of two 'living fossil' tree species of Dipteronia.</title>
        <authorList>
            <person name="Feng Y."/>
            <person name="Comes H.P."/>
            <person name="Chen J."/>
            <person name="Zhu S."/>
            <person name="Lu R."/>
            <person name="Zhang X."/>
            <person name="Li P."/>
            <person name="Qiu J."/>
            <person name="Olsen K.M."/>
            <person name="Qiu Y."/>
        </authorList>
    </citation>
    <scope>NUCLEOTIDE SEQUENCE</scope>
    <source>
        <strain evidence="1">NBL</strain>
    </source>
</reference>
<protein>
    <recommendedName>
        <fullName evidence="3">Nuclease HARBI1</fullName>
    </recommendedName>
</protein>
<evidence type="ECO:0008006" key="3">
    <source>
        <dbReference type="Google" id="ProtNLM"/>
    </source>
</evidence>
<organism evidence="1 2">
    <name type="scientific">Dipteronia sinensis</name>
    <dbReference type="NCBI Taxonomy" id="43782"/>
    <lineage>
        <taxon>Eukaryota</taxon>
        <taxon>Viridiplantae</taxon>
        <taxon>Streptophyta</taxon>
        <taxon>Embryophyta</taxon>
        <taxon>Tracheophyta</taxon>
        <taxon>Spermatophyta</taxon>
        <taxon>Magnoliopsida</taxon>
        <taxon>eudicotyledons</taxon>
        <taxon>Gunneridae</taxon>
        <taxon>Pentapetalae</taxon>
        <taxon>rosids</taxon>
        <taxon>malvids</taxon>
        <taxon>Sapindales</taxon>
        <taxon>Sapindaceae</taxon>
        <taxon>Hippocastanoideae</taxon>
        <taxon>Acereae</taxon>
        <taxon>Dipteronia</taxon>
    </lineage>
</organism>
<dbReference type="Proteomes" id="UP001281410">
    <property type="component" value="Unassembled WGS sequence"/>
</dbReference>
<comment type="caution">
    <text evidence="1">The sequence shown here is derived from an EMBL/GenBank/DDBJ whole genome shotgun (WGS) entry which is preliminary data.</text>
</comment>
<evidence type="ECO:0000313" key="2">
    <source>
        <dbReference type="Proteomes" id="UP001281410"/>
    </source>
</evidence>
<dbReference type="EMBL" id="JANJYJ010000001">
    <property type="protein sequence ID" value="KAK3230268.1"/>
    <property type="molecule type" value="Genomic_DNA"/>
</dbReference>
<dbReference type="AlphaFoldDB" id="A0AAE0B635"/>
<gene>
    <name evidence="1" type="ORF">Dsin_002149</name>
</gene>
<proteinExistence type="predicted"/>
<dbReference type="Pfam" id="PF04827">
    <property type="entry name" value="Plant_tran"/>
    <property type="match status" value="1"/>
</dbReference>
<sequence length="141" mass="16516">MGYYLADGIYLNWSTFVQNIHDPHGQKNKLFAMKQDGCRKDLERAFGVLQSRFAIVAGPARFWQKHVLHDIMNACIIMHNMIIGDERDVDAAIRDHMEAPTPEIEMVVDKNTRYQEFLARHRKIRDKEDHIALRNALIDHF</sequence>
<accession>A0AAE0B635</accession>
<evidence type="ECO:0000313" key="1">
    <source>
        <dbReference type="EMBL" id="KAK3230268.1"/>
    </source>
</evidence>